<accession>A0ABS8I0E9</accession>
<keyword evidence="1" id="KW-0812">Transmembrane</keyword>
<dbReference type="EMBL" id="JAJHJB010000046">
    <property type="protein sequence ID" value="MCC5468023.1"/>
    <property type="molecule type" value="Genomic_DNA"/>
</dbReference>
<proteinExistence type="predicted"/>
<sequence length="90" mass="10115">MKNIIDKFKNHSEPILSGVFWIIILTYAIAFSGTKTLSYIFFGLGMLIPLFWIVGFIAKKNICLINSGAIMIFCLVIASIFYLINTFIAS</sequence>
<dbReference type="RefSeq" id="WP_229536934.1">
    <property type="nucleotide sequence ID" value="NZ_JAJHJB010000046.1"/>
</dbReference>
<reference evidence="2" key="1">
    <citation type="submission" date="2021-11" db="EMBL/GenBank/DDBJ databases">
        <title>Description of a new species Pelosinus isolated from the bottom sediments of Lake Baikal.</title>
        <authorList>
            <person name="Zakharyuk A."/>
        </authorList>
    </citation>
    <scope>NUCLEOTIDE SEQUENCE</scope>
    <source>
        <strain evidence="2">Bkl1</strain>
    </source>
</reference>
<gene>
    <name evidence="2" type="ORF">LMF89_22050</name>
</gene>
<comment type="caution">
    <text evidence="2">The sequence shown here is derived from an EMBL/GenBank/DDBJ whole genome shotgun (WGS) entry which is preliminary data.</text>
</comment>
<keyword evidence="1" id="KW-1133">Transmembrane helix</keyword>
<organism evidence="2 3">
    <name type="scientific">Pelosinus baikalensis</name>
    <dbReference type="NCBI Taxonomy" id="2892015"/>
    <lineage>
        <taxon>Bacteria</taxon>
        <taxon>Bacillati</taxon>
        <taxon>Bacillota</taxon>
        <taxon>Negativicutes</taxon>
        <taxon>Selenomonadales</taxon>
        <taxon>Sporomusaceae</taxon>
        <taxon>Pelosinus</taxon>
    </lineage>
</organism>
<keyword evidence="3" id="KW-1185">Reference proteome</keyword>
<evidence type="ECO:0000313" key="2">
    <source>
        <dbReference type="EMBL" id="MCC5468023.1"/>
    </source>
</evidence>
<keyword evidence="1" id="KW-0472">Membrane</keyword>
<name>A0ABS8I0E9_9FIRM</name>
<feature type="transmembrane region" description="Helical" evidence="1">
    <location>
        <begin position="12"/>
        <end position="31"/>
    </location>
</feature>
<protein>
    <submittedName>
        <fullName evidence="2">Uncharacterized protein</fullName>
    </submittedName>
</protein>
<evidence type="ECO:0000256" key="1">
    <source>
        <dbReference type="SAM" id="Phobius"/>
    </source>
</evidence>
<feature type="transmembrane region" description="Helical" evidence="1">
    <location>
        <begin position="64"/>
        <end position="84"/>
    </location>
</feature>
<feature type="transmembrane region" description="Helical" evidence="1">
    <location>
        <begin position="37"/>
        <end position="57"/>
    </location>
</feature>
<evidence type="ECO:0000313" key="3">
    <source>
        <dbReference type="Proteomes" id="UP001165492"/>
    </source>
</evidence>
<dbReference type="Proteomes" id="UP001165492">
    <property type="component" value="Unassembled WGS sequence"/>
</dbReference>